<comment type="similarity">
    <text evidence="1">Belongs to the arrestin family.</text>
</comment>
<reference evidence="4" key="3">
    <citation type="submission" date="2025-09" db="UniProtKB">
        <authorList>
            <consortium name="Ensembl"/>
        </authorList>
    </citation>
    <scope>IDENTIFICATION</scope>
</reference>
<dbReference type="Gene3D" id="2.60.40.640">
    <property type="match status" value="2"/>
</dbReference>
<reference evidence="4" key="2">
    <citation type="submission" date="2025-08" db="UniProtKB">
        <authorList>
            <consortium name="Ensembl"/>
        </authorList>
    </citation>
    <scope>IDENTIFICATION</scope>
</reference>
<evidence type="ECO:0000256" key="2">
    <source>
        <dbReference type="SAM" id="MobiDB-lite"/>
    </source>
</evidence>
<feature type="compositionally biased region" description="Low complexity" evidence="2">
    <location>
        <begin position="357"/>
        <end position="366"/>
    </location>
</feature>
<dbReference type="GeneID" id="114790619"/>
<keyword evidence="5" id="KW-1185">Reference proteome</keyword>
<evidence type="ECO:0000256" key="1">
    <source>
        <dbReference type="ARBA" id="ARBA00005298"/>
    </source>
</evidence>
<dbReference type="InterPro" id="IPR050357">
    <property type="entry name" value="Arrestin_domain-protein"/>
</dbReference>
<dbReference type="PANTHER" id="PTHR11188">
    <property type="entry name" value="ARRESTIN DOMAIN CONTAINING PROTEIN"/>
    <property type="match status" value="1"/>
</dbReference>
<feature type="compositionally biased region" description="Polar residues" evidence="2">
    <location>
        <begin position="462"/>
        <end position="473"/>
    </location>
</feature>
<evidence type="ECO:0000259" key="3">
    <source>
        <dbReference type="SMART" id="SM01017"/>
    </source>
</evidence>
<dbReference type="Pfam" id="PF00339">
    <property type="entry name" value="Arrestin_N"/>
    <property type="match status" value="1"/>
</dbReference>
<name>A0AAY4AEZ5_9TELE</name>
<dbReference type="GO" id="GO:0005886">
    <property type="term" value="C:plasma membrane"/>
    <property type="evidence" value="ECO:0007669"/>
    <property type="project" value="TreeGrafter"/>
</dbReference>
<dbReference type="Pfam" id="PF02752">
    <property type="entry name" value="Arrestin_C"/>
    <property type="match status" value="1"/>
</dbReference>
<dbReference type="PANTHER" id="PTHR11188:SF135">
    <property type="entry name" value="ARRESTIN DOMAIN CONTAINING 3-LIKE-RELATED"/>
    <property type="match status" value="1"/>
</dbReference>
<evidence type="ECO:0000313" key="4">
    <source>
        <dbReference type="Ensembl" id="ENSDCDP00010007563.1"/>
    </source>
</evidence>
<dbReference type="Ensembl" id="ENSDCDT00010007942.1">
    <property type="protein sequence ID" value="ENSDCDP00010007563.1"/>
    <property type="gene ID" value="ENSDCDG00010003390.1"/>
</dbReference>
<feature type="region of interest" description="Disordered" evidence="2">
    <location>
        <begin position="330"/>
        <end position="366"/>
    </location>
</feature>
<proteinExistence type="inferred from homology"/>
<sequence length="473" mass="51444">MPGTVAEFSITYDAINEDNTFTSGDWVTGRVLLRLGKEAKIDSLAVKLKGEADVRWTERHGDDDHTYSAHERYFKLKHCVVEKSSGGDSPVVAPGSHVYPFSFQLPQQNMPSSFKGAHGKIVYGLEAKMKRPWKLSRNEKCTITFVSRHTEDMAQLMCPQFGSIDKKMKLFTSGTASLKAETDKKAYVQGEMLRVTTAIENSSSRDLKPKFKLEQKISFIASSSTKNSWGSIFKDSGQPVPSKSQQTMTREFKLPADLTPTIMHCKIIKVEYTLKVYLDVPYASDPEVLFPLVILPVTKHYGPGLTGPFSGMSDFPSAYPAYPPPPGPGIYPSLFPSGVQPQPANPGMPSPSSKQETYPTAPAAGPYPTAPGPYPVPPAPGYYLNPAAPGPYTSPSVPESYLTPNAPGSYPVPSAPESFLTPSAPGVYPTLNAPQFNLNPTEPPPSYAEVFPNPCGPEFSPLSKTADQNKPSK</sequence>
<dbReference type="GO" id="GO:0007399">
    <property type="term" value="P:nervous system development"/>
    <property type="evidence" value="ECO:0007669"/>
    <property type="project" value="UniProtKB-ARBA"/>
</dbReference>
<dbReference type="SMART" id="SM01017">
    <property type="entry name" value="Arrestin_C"/>
    <property type="match status" value="1"/>
</dbReference>
<dbReference type="GO" id="GO:0015031">
    <property type="term" value="P:protein transport"/>
    <property type="evidence" value="ECO:0007669"/>
    <property type="project" value="TreeGrafter"/>
</dbReference>
<feature type="domain" description="Arrestin C-terminal-like" evidence="3">
    <location>
        <begin position="172"/>
        <end position="297"/>
    </location>
</feature>
<gene>
    <name evidence="4" type="primary">LOC114790619</name>
</gene>
<accession>A0AAY4AEZ5</accession>
<protein>
    <recommendedName>
        <fullName evidence="3">Arrestin C-terminal-like domain-containing protein</fullName>
    </recommendedName>
</protein>
<dbReference type="SUPFAM" id="SSF81296">
    <property type="entry name" value="E set domains"/>
    <property type="match status" value="2"/>
</dbReference>
<dbReference type="GeneTree" id="ENSGT00940000164012"/>
<evidence type="ECO:0000313" key="5">
    <source>
        <dbReference type="Proteomes" id="UP000694580"/>
    </source>
</evidence>
<feature type="region of interest" description="Disordered" evidence="2">
    <location>
        <begin position="408"/>
        <end position="473"/>
    </location>
</feature>
<dbReference type="InterPro" id="IPR014756">
    <property type="entry name" value="Ig_E-set"/>
</dbReference>
<dbReference type="AlphaFoldDB" id="A0AAY4AEZ5"/>
<organism evidence="4 5">
    <name type="scientific">Denticeps clupeoides</name>
    <name type="common">denticle herring</name>
    <dbReference type="NCBI Taxonomy" id="299321"/>
    <lineage>
        <taxon>Eukaryota</taxon>
        <taxon>Metazoa</taxon>
        <taxon>Chordata</taxon>
        <taxon>Craniata</taxon>
        <taxon>Vertebrata</taxon>
        <taxon>Euteleostomi</taxon>
        <taxon>Actinopterygii</taxon>
        <taxon>Neopterygii</taxon>
        <taxon>Teleostei</taxon>
        <taxon>Clupei</taxon>
        <taxon>Clupeiformes</taxon>
        <taxon>Denticipitoidei</taxon>
        <taxon>Denticipitidae</taxon>
        <taxon>Denticeps</taxon>
    </lineage>
</organism>
<reference evidence="4 5" key="1">
    <citation type="submission" date="2020-06" db="EMBL/GenBank/DDBJ databases">
        <authorList>
            <consortium name="Wellcome Sanger Institute Data Sharing"/>
        </authorList>
    </citation>
    <scope>NUCLEOTIDE SEQUENCE [LARGE SCALE GENOMIC DNA]</scope>
</reference>
<dbReference type="Proteomes" id="UP000694580">
    <property type="component" value="Chromosome 1"/>
</dbReference>
<dbReference type="InterPro" id="IPR014752">
    <property type="entry name" value="Arrestin-like_C"/>
</dbReference>
<dbReference type="RefSeq" id="XP_028836664.1">
    <property type="nucleotide sequence ID" value="XM_028980831.1"/>
</dbReference>
<dbReference type="InterPro" id="IPR011022">
    <property type="entry name" value="Arrestin_C-like"/>
</dbReference>
<dbReference type="InterPro" id="IPR011021">
    <property type="entry name" value="Arrestin-like_N"/>
</dbReference>
<dbReference type="GO" id="GO:0005737">
    <property type="term" value="C:cytoplasm"/>
    <property type="evidence" value="ECO:0007669"/>
    <property type="project" value="TreeGrafter"/>
</dbReference>